<dbReference type="EMBL" id="QGML01000364">
    <property type="protein sequence ID" value="TVY92212.1"/>
    <property type="molecule type" value="Genomic_DNA"/>
</dbReference>
<proteinExistence type="predicted"/>
<reference evidence="2 3" key="1">
    <citation type="submission" date="2018-05" db="EMBL/GenBank/DDBJ databases">
        <title>Genome sequencing and assembly of the regulated plant pathogen Lachnellula willkommii and related sister species for the development of diagnostic species identification markers.</title>
        <authorList>
            <person name="Giroux E."/>
            <person name="Bilodeau G."/>
        </authorList>
    </citation>
    <scope>NUCLEOTIDE SEQUENCE [LARGE SCALE GENOMIC DNA]</scope>
    <source>
        <strain evidence="2 3">CBS 172.35</strain>
    </source>
</reference>
<accession>A0A559MH00</accession>
<keyword evidence="2" id="KW-0808">Transferase</keyword>
<comment type="caution">
    <text evidence="2">The sequence shown here is derived from an EMBL/GenBank/DDBJ whole genome shotgun (WGS) entry which is preliminary data.</text>
</comment>
<feature type="domain" description="Methyltransferase" evidence="1">
    <location>
        <begin position="44"/>
        <end position="143"/>
    </location>
</feature>
<dbReference type="InterPro" id="IPR029063">
    <property type="entry name" value="SAM-dependent_MTases_sf"/>
</dbReference>
<dbReference type="Gene3D" id="3.40.50.150">
    <property type="entry name" value="Vaccinia Virus protein VP39"/>
    <property type="match status" value="1"/>
</dbReference>
<dbReference type="SUPFAM" id="SSF53335">
    <property type="entry name" value="S-adenosyl-L-methionine-dependent methyltransferases"/>
    <property type="match status" value="1"/>
</dbReference>
<evidence type="ECO:0000313" key="3">
    <source>
        <dbReference type="Proteomes" id="UP000315522"/>
    </source>
</evidence>
<name>A0A559MH00_9HELO</name>
<dbReference type="Pfam" id="PF13649">
    <property type="entry name" value="Methyltransf_25"/>
    <property type="match status" value="1"/>
</dbReference>
<dbReference type="InterPro" id="IPR041698">
    <property type="entry name" value="Methyltransf_25"/>
</dbReference>
<evidence type="ECO:0000313" key="2">
    <source>
        <dbReference type="EMBL" id="TVY92212.1"/>
    </source>
</evidence>
<protein>
    <submittedName>
        <fullName evidence="2">Methyltransferase</fullName>
    </submittedName>
</protein>
<gene>
    <name evidence="2" type="primary">ktnA</name>
    <name evidence="2" type="ORF">LAWI1_G003266</name>
</gene>
<evidence type="ECO:0000259" key="1">
    <source>
        <dbReference type="Pfam" id="PF13649"/>
    </source>
</evidence>
<dbReference type="GO" id="GO:0032259">
    <property type="term" value="P:methylation"/>
    <property type="evidence" value="ECO:0007669"/>
    <property type="project" value="UniProtKB-KW"/>
</dbReference>
<sequence>MSTSIFSKTAFTSNYERMTGNCTRIVAAEMVRIKSPPITSSSYVLDNACGPGIVTEQVKLLHPETKILATDLSPSMIEELQKRIENDRWTNVETDTLDVRDLSKLADNTFTHVLTNMGIYVPNDPSFSLQAIKEMYRILQVGGAAVTSMWADRVWLSAFSKTAMTIRPHEEPSDMLTMDPEVLRGSWLLKQIEDGGFGNNAEVRPLATSVSATSLDELVENMMLAAPMLFRGYSEEELSRVKPVLREELTKLRTYEALEGGAVRIGMKAWIGVGWKKGDEKEVPL</sequence>
<organism evidence="2 3">
    <name type="scientific">Lachnellula willkommii</name>
    <dbReference type="NCBI Taxonomy" id="215461"/>
    <lineage>
        <taxon>Eukaryota</taxon>
        <taxon>Fungi</taxon>
        <taxon>Dikarya</taxon>
        <taxon>Ascomycota</taxon>
        <taxon>Pezizomycotina</taxon>
        <taxon>Leotiomycetes</taxon>
        <taxon>Helotiales</taxon>
        <taxon>Lachnaceae</taxon>
        <taxon>Lachnellula</taxon>
    </lineage>
</organism>
<keyword evidence="3" id="KW-1185">Reference proteome</keyword>
<dbReference type="AlphaFoldDB" id="A0A559MH00"/>
<keyword evidence="2" id="KW-0489">Methyltransferase</keyword>
<dbReference type="Proteomes" id="UP000315522">
    <property type="component" value="Unassembled WGS sequence"/>
</dbReference>
<dbReference type="GO" id="GO:0008168">
    <property type="term" value="F:methyltransferase activity"/>
    <property type="evidence" value="ECO:0007669"/>
    <property type="project" value="UniProtKB-KW"/>
</dbReference>
<dbReference type="CDD" id="cd02440">
    <property type="entry name" value="AdoMet_MTases"/>
    <property type="match status" value="1"/>
</dbReference>